<comment type="similarity">
    <text evidence="1 5">Belongs to the TUBGCP family.</text>
</comment>
<dbReference type="PANTHER" id="PTHR19302:SF33">
    <property type="entry name" value="GAMMA-TUBULIN COMPLEX COMPONENT 5"/>
    <property type="match status" value="1"/>
</dbReference>
<dbReference type="GO" id="GO:0005816">
    <property type="term" value="C:spindle pole body"/>
    <property type="evidence" value="ECO:0007669"/>
    <property type="project" value="UniProtKB-ARBA"/>
</dbReference>
<keyword evidence="4 5" id="KW-0206">Cytoskeleton</keyword>
<dbReference type="InterPro" id="IPR007259">
    <property type="entry name" value="GCP"/>
</dbReference>
<dbReference type="GO" id="GO:0000930">
    <property type="term" value="C:gamma-tubulin complex"/>
    <property type="evidence" value="ECO:0007669"/>
    <property type="project" value="TreeGrafter"/>
</dbReference>
<keyword evidence="2 5" id="KW-0963">Cytoplasm</keyword>
<keyword evidence="11" id="KW-1185">Reference proteome</keyword>
<dbReference type="GO" id="GO:0000922">
    <property type="term" value="C:spindle pole"/>
    <property type="evidence" value="ECO:0007669"/>
    <property type="project" value="InterPro"/>
</dbReference>
<comment type="subcellular location">
    <subcellularLocation>
        <location evidence="5">Cytoplasm</location>
        <location evidence="5">Cytoskeleton</location>
        <location evidence="5">Microtubule organizing center</location>
    </subcellularLocation>
</comment>
<protein>
    <recommendedName>
        <fullName evidence="5">Spindle pole body component</fullName>
    </recommendedName>
</protein>
<dbReference type="CDD" id="cd22572">
    <property type="entry name" value="GCP5_NTD"/>
    <property type="match status" value="1"/>
</dbReference>
<evidence type="ECO:0000313" key="10">
    <source>
        <dbReference type="EMBL" id="KAF2455658.1"/>
    </source>
</evidence>
<feature type="domain" description="Gamma tubulin complex component protein N-terminal" evidence="9">
    <location>
        <begin position="238"/>
        <end position="543"/>
    </location>
</feature>
<evidence type="ECO:0000256" key="3">
    <source>
        <dbReference type="ARBA" id="ARBA00022701"/>
    </source>
</evidence>
<dbReference type="Gene3D" id="1.20.120.1900">
    <property type="entry name" value="Gamma-tubulin complex, C-terminal domain"/>
    <property type="match status" value="1"/>
</dbReference>
<dbReference type="GO" id="GO:0007020">
    <property type="term" value="P:microtubule nucleation"/>
    <property type="evidence" value="ECO:0007669"/>
    <property type="project" value="InterPro"/>
</dbReference>
<sequence length="855" mass="95488">MAHLAKITGLSEGLVASTTGLSSSNRPKEFKYHTDAAVRSLRSSATHHARTNQFDVQDHLGGLLEKFAIRNREDLADALDARLKEFAARSTALRWAPEILALFLELADRPLEKARVEDLEALAPPPLPKELTWADIIAEEPLDEEGIWDDVDYAEPSSDEDVPVKEKRRESESSEDEALEQEKDDREIAQSFVVIPDRTILDDVRKGQFWNQKAQTTHNTMMAENSVGTPSITELQAIREALFIIQGLSSSLFKWDASSDHISSKVEYALSHTGSSSFHALLESLARIASGLFRLRRWVSKAQSVPLLQSFQAAVQCRIRAFDKNITALQKRYLSTEGNPTVSLVEVRTVVEASSKPFLQLADLIERALSPQHPFQCLEILFEQTNIARMTGEADCFRFFGEIFFECLQIYLRPIRKWMEHGEVDRTDNLFFVGIADKSTDLASLWHDRYTLRRDATGAVHAPIFLHPAADRIFTTGKSAVFLKELGHYEKPSLIQEPPLSFEAVCDDPWLISPFTELFEVAFEEWVKSKYSLASFTLRERLYYEFGLGRAIDALEHIYLSKNGSLSLTFFEAIFDKVDRRLASWNDRFLLTELAQGIFGSVDCVDAERLIVRTTPQKQANKGSIKALSCIAIDYVLPWPLLNILHRTTLPTYQKLFTLLLQLTRTTTLLAADPSLKFDQHVPSGRDNPTRARTLRLRHRLLVFATALCAHVCAALAGSAAELRAALTRAADVDALTRAHDAFVARVAERCLVSRRLAPILEAVLGVLEVGCGFGEARRRWDAGGNRLRKMQEQFDRLSGFVVSGLRGIGRAAATSGAGEKGLEAGAGTGLGAGEFGWDMLVERLEGWGEDGKRG</sequence>
<gene>
    <name evidence="10" type="ORF">BDY21DRAFT_396188</name>
</gene>
<evidence type="ECO:0000259" key="9">
    <source>
        <dbReference type="Pfam" id="PF17681"/>
    </source>
</evidence>
<dbReference type="OrthoDB" id="66546at2759"/>
<dbReference type="GO" id="GO:0051225">
    <property type="term" value="P:spindle assembly"/>
    <property type="evidence" value="ECO:0007669"/>
    <property type="project" value="TreeGrafter"/>
</dbReference>
<dbReference type="InterPro" id="IPR041470">
    <property type="entry name" value="GCP_N"/>
</dbReference>
<organism evidence="10 11">
    <name type="scientific">Lineolata rhizophorae</name>
    <dbReference type="NCBI Taxonomy" id="578093"/>
    <lineage>
        <taxon>Eukaryota</taxon>
        <taxon>Fungi</taxon>
        <taxon>Dikarya</taxon>
        <taxon>Ascomycota</taxon>
        <taxon>Pezizomycotina</taxon>
        <taxon>Dothideomycetes</taxon>
        <taxon>Dothideomycetes incertae sedis</taxon>
        <taxon>Lineolatales</taxon>
        <taxon>Lineolataceae</taxon>
        <taxon>Lineolata</taxon>
    </lineage>
</organism>
<proteinExistence type="inferred from homology"/>
<dbReference type="GO" id="GO:0031122">
    <property type="term" value="P:cytoplasmic microtubule organization"/>
    <property type="evidence" value="ECO:0007669"/>
    <property type="project" value="TreeGrafter"/>
</dbReference>
<feature type="compositionally biased region" description="Basic and acidic residues" evidence="6">
    <location>
        <begin position="162"/>
        <end position="172"/>
    </location>
</feature>
<dbReference type="Pfam" id="PF14609">
    <property type="entry name" value="GCP5-Mod21_N"/>
    <property type="match status" value="1"/>
</dbReference>
<feature type="domain" description="Gamma tubulin complex component C-terminal" evidence="7">
    <location>
        <begin position="552"/>
        <end position="808"/>
    </location>
</feature>
<reference evidence="10" key="1">
    <citation type="journal article" date="2020" name="Stud. Mycol.">
        <title>101 Dothideomycetes genomes: a test case for predicting lifestyles and emergence of pathogens.</title>
        <authorList>
            <person name="Haridas S."/>
            <person name="Albert R."/>
            <person name="Binder M."/>
            <person name="Bloem J."/>
            <person name="Labutti K."/>
            <person name="Salamov A."/>
            <person name="Andreopoulos B."/>
            <person name="Baker S."/>
            <person name="Barry K."/>
            <person name="Bills G."/>
            <person name="Bluhm B."/>
            <person name="Cannon C."/>
            <person name="Castanera R."/>
            <person name="Culley D."/>
            <person name="Daum C."/>
            <person name="Ezra D."/>
            <person name="Gonzalez J."/>
            <person name="Henrissat B."/>
            <person name="Kuo A."/>
            <person name="Liang C."/>
            <person name="Lipzen A."/>
            <person name="Lutzoni F."/>
            <person name="Magnuson J."/>
            <person name="Mondo S."/>
            <person name="Nolan M."/>
            <person name="Ohm R."/>
            <person name="Pangilinan J."/>
            <person name="Park H.-J."/>
            <person name="Ramirez L."/>
            <person name="Alfaro M."/>
            <person name="Sun H."/>
            <person name="Tritt A."/>
            <person name="Yoshinaga Y."/>
            <person name="Zwiers L.-H."/>
            <person name="Turgeon B."/>
            <person name="Goodwin S."/>
            <person name="Spatafora J."/>
            <person name="Crous P."/>
            <person name="Grigoriev I."/>
        </authorList>
    </citation>
    <scope>NUCLEOTIDE SEQUENCE</scope>
    <source>
        <strain evidence="10">ATCC 16933</strain>
    </source>
</reference>
<dbReference type="EMBL" id="MU001686">
    <property type="protein sequence ID" value="KAF2455658.1"/>
    <property type="molecule type" value="Genomic_DNA"/>
</dbReference>
<feature type="domain" description="Gamma-Tubulin ring complex non-core subunit mod21 N-terminal" evidence="8">
    <location>
        <begin position="69"/>
        <end position="159"/>
    </location>
</feature>
<dbReference type="GO" id="GO:0005874">
    <property type="term" value="C:microtubule"/>
    <property type="evidence" value="ECO:0007669"/>
    <property type="project" value="UniProtKB-KW"/>
</dbReference>
<dbReference type="InterPro" id="IPR059169">
    <property type="entry name" value="GCP5_N_ext"/>
</dbReference>
<dbReference type="InterPro" id="IPR040457">
    <property type="entry name" value="GCP_C"/>
</dbReference>
<dbReference type="GO" id="GO:0051011">
    <property type="term" value="F:microtubule minus-end binding"/>
    <property type="evidence" value="ECO:0007669"/>
    <property type="project" value="TreeGrafter"/>
</dbReference>
<dbReference type="AlphaFoldDB" id="A0A6A6NVR6"/>
<evidence type="ECO:0000313" key="11">
    <source>
        <dbReference type="Proteomes" id="UP000799766"/>
    </source>
</evidence>
<feature type="compositionally biased region" description="Acidic residues" evidence="6">
    <location>
        <begin position="147"/>
        <end position="161"/>
    </location>
</feature>
<dbReference type="PANTHER" id="PTHR19302">
    <property type="entry name" value="GAMMA TUBULIN COMPLEX PROTEIN"/>
    <property type="match status" value="1"/>
</dbReference>
<dbReference type="Pfam" id="PF04130">
    <property type="entry name" value="GCP_C_terminal"/>
    <property type="match status" value="1"/>
</dbReference>
<dbReference type="GO" id="GO:0051321">
    <property type="term" value="P:meiotic cell cycle"/>
    <property type="evidence" value="ECO:0007669"/>
    <property type="project" value="TreeGrafter"/>
</dbReference>
<dbReference type="InterPro" id="IPR042241">
    <property type="entry name" value="GCP_C_sf"/>
</dbReference>
<evidence type="ECO:0000256" key="6">
    <source>
        <dbReference type="SAM" id="MobiDB-lite"/>
    </source>
</evidence>
<name>A0A6A6NVR6_9PEZI</name>
<dbReference type="GO" id="GO:0043015">
    <property type="term" value="F:gamma-tubulin binding"/>
    <property type="evidence" value="ECO:0007669"/>
    <property type="project" value="InterPro"/>
</dbReference>
<keyword evidence="3 5" id="KW-0493">Microtubule</keyword>
<dbReference type="GO" id="GO:0000278">
    <property type="term" value="P:mitotic cell cycle"/>
    <property type="evidence" value="ECO:0007669"/>
    <property type="project" value="TreeGrafter"/>
</dbReference>
<dbReference type="InterPro" id="IPR032797">
    <property type="entry name" value="Mod21_N"/>
</dbReference>
<evidence type="ECO:0000256" key="5">
    <source>
        <dbReference type="RuleBase" id="RU363050"/>
    </source>
</evidence>
<dbReference type="Pfam" id="PF17681">
    <property type="entry name" value="GCP_N_terminal"/>
    <property type="match status" value="1"/>
</dbReference>
<evidence type="ECO:0000259" key="8">
    <source>
        <dbReference type="Pfam" id="PF14609"/>
    </source>
</evidence>
<feature type="region of interest" description="Disordered" evidence="6">
    <location>
        <begin position="147"/>
        <end position="184"/>
    </location>
</feature>
<evidence type="ECO:0000256" key="4">
    <source>
        <dbReference type="ARBA" id="ARBA00023212"/>
    </source>
</evidence>
<evidence type="ECO:0000256" key="2">
    <source>
        <dbReference type="ARBA" id="ARBA00022490"/>
    </source>
</evidence>
<evidence type="ECO:0000259" key="7">
    <source>
        <dbReference type="Pfam" id="PF04130"/>
    </source>
</evidence>
<accession>A0A6A6NVR6</accession>
<dbReference type="Proteomes" id="UP000799766">
    <property type="component" value="Unassembled WGS sequence"/>
</dbReference>
<evidence type="ECO:0000256" key="1">
    <source>
        <dbReference type="ARBA" id="ARBA00010337"/>
    </source>
</evidence>